<gene>
    <name evidence="1" type="ORF">M9H77_17753</name>
</gene>
<evidence type="ECO:0000313" key="1">
    <source>
        <dbReference type="EMBL" id="KAI5667900.1"/>
    </source>
</evidence>
<evidence type="ECO:0000313" key="2">
    <source>
        <dbReference type="Proteomes" id="UP001060085"/>
    </source>
</evidence>
<name>A0ACC0B5G5_CATRO</name>
<accession>A0ACC0B5G5</accession>
<comment type="caution">
    <text evidence="1">The sequence shown here is derived from an EMBL/GenBank/DDBJ whole genome shotgun (WGS) entry which is preliminary data.</text>
</comment>
<dbReference type="Proteomes" id="UP001060085">
    <property type="component" value="Linkage Group LG04"/>
</dbReference>
<dbReference type="EMBL" id="CM044704">
    <property type="protein sequence ID" value="KAI5667900.1"/>
    <property type="molecule type" value="Genomic_DNA"/>
</dbReference>
<sequence>MSSLSSVVNPNSPLVPFPFNNAFPGFMYEFIRNWKNVVRDDNYGFRVVSNFLFGDENHWVEIRRRISYDLWHLMNVYEQLFGSVERVTELIMKTNWEEGLVLPEYLMDTHDHLYVIANTFNLCVVFLALSESTTVLPLVSNIVGTAGMIFIGLIEELQHFI</sequence>
<organism evidence="1 2">
    <name type="scientific">Catharanthus roseus</name>
    <name type="common">Madagascar periwinkle</name>
    <name type="synonym">Vinca rosea</name>
    <dbReference type="NCBI Taxonomy" id="4058"/>
    <lineage>
        <taxon>Eukaryota</taxon>
        <taxon>Viridiplantae</taxon>
        <taxon>Streptophyta</taxon>
        <taxon>Embryophyta</taxon>
        <taxon>Tracheophyta</taxon>
        <taxon>Spermatophyta</taxon>
        <taxon>Magnoliopsida</taxon>
        <taxon>eudicotyledons</taxon>
        <taxon>Gunneridae</taxon>
        <taxon>Pentapetalae</taxon>
        <taxon>asterids</taxon>
        <taxon>lamiids</taxon>
        <taxon>Gentianales</taxon>
        <taxon>Apocynaceae</taxon>
        <taxon>Rauvolfioideae</taxon>
        <taxon>Vinceae</taxon>
        <taxon>Catharanthinae</taxon>
        <taxon>Catharanthus</taxon>
    </lineage>
</organism>
<reference evidence="2" key="1">
    <citation type="journal article" date="2023" name="Nat. Plants">
        <title>Single-cell RNA sequencing provides a high-resolution roadmap for understanding the multicellular compartmentation of specialized metabolism.</title>
        <authorList>
            <person name="Sun S."/>
            <person name="Shen X."/>
            <person name="Li Y."/>
            <person name="Li Y."/>
            <person name="Wang S."/>
            <person name="Li R."/>
            <person name="Zhang H."/>
            <person name="Shen G."/>
            <person name="Guo B."/>
            <person name="Wei J."/>
            <person name="Xu J."/>
            <person name="St-Pierre B."/>
            <person name="Chen S."/>
            <person name="Sun C."/>
        </authorList>
    </citation>
    <scope>NUCLEOTIDE SEQUENCE [LARGE SCALE GENOMIC DNA]</scope>
</reference>
<keyword evidence="2" id="KW-1185">Reference proteome</keyword>
<protein>
    <submittedName>
        <fullName evidence="1">Uncharacterized protein</fullName>
    </submittedName>
</protein>
<proteinExistence type="predicted"/>